<dbReference type="InterPro" id="IPR011050">
    <property type="entry name" value="Pectin_lyase_fold/virulence"/>
</dbReference>
<organism evidence="9 10">
    <name type="scientific">Xanthocytophaga flava</name>
    <dbReference type="NCBI Taxonomy" id="3048013"/>
    <lineage>
        <taxon>Bacteria</taxon>
        <taxon>Pseudomonadati</taxon>
        <taxon>Bacteroidota</taxon>
        <taxon>Cytophagia</taxon>
        <taxon>Cytophagales</taxon>
        <taxon>Rhodocytophagaceae</taxon>
        <taxon>Xanthocytophaga</taxon>
    </lineage>
</organism>
<feature type="domain" description="MBG" evidence="8">
    <location>
        <begin position="774"/>
        <end position="846"/>
    </location>
</feature>
<keyword evidence="5" id="KW-0732">Signal</keyword>
<evidence type="ECO:0000256" key="1">
    <source>
        <dbReference type="ARBA" id="ARBA00004196"/>
    </source>
</evidence>
<dbReference type="Proteomes" id="UP001228581">
    <property type="component" value="Unassembled WGS sequence"/>
</dbReference>
<evidence type="ECO:0000313" key="9">
    <source>
        <dbReference type="EMBL" id="MDJ1492119.1"/>
    </source>
</evidence>
<proteinExistence type="predicted"/>
<dbReference type="InterPro" id="IPR041286">
    <property type="entry name" value="MBG_2"/>
</dbReference>
<evidence type="ECO:0000256" key="7">
    <source>
        <dbReference type="ARBA" id="ARBA00023237"/>
    </source>
</evidence>
<dbReference type="Pfam" id="PF02415">
    <property type="entry name" value="Chlam_PMP"/>
    <property type="match status" value="3"/>
</dbReference>
<sequence length="1172" mass="121859">MSFSYPSVIQRLIQSFYLQGRSVLWSSTLRICCLLAFLSLTTVTWAQTPDANGILHVKKGSSGTGDSWSNAMGELGNAIQAATLLNATTAGTVKQIWVSGGTYYPIYTADASGDNRAKTFSLPADVKIYGGFAGTETSVSNRDLTNIVNTSILSGDLGTTNDASDNAYHVVLGVSTMGDAELNGFTITGGNANNAISLTVSNINVYCNGGGGLYLTDVGSPLLGNLIITNNNASNFGGGIFCIFSSSPILSNVVIDSNSSSNGGGMANYSDSSPSLTSVTFTNNTADSGGAIYNFSNSTLVLTNVGFISNNATSFGGAIYGSDNGGVTANKVEFRGNSSGTNGGGIYASEGTWSFRDVLFSGNNATGIGGAIYEIGSSVSMINSTIAGNNATTAGTLFGDNASSLTIYNSVVYGNSSGVTTLGTLTSEYSLIQDITANSGTHMLDGATNPQFILEPSFTTAPFAIGNYQVSIGSPLVNAGKNGLYSGLNVTSNDLAGNSRITHFADGSFIDIGAYENTSSIAQTISASNSIKTYGDVDFEPGATATSGLVVDYTSSNTSIALPYQDATDGNKWKIRILAAGTVTITGSQQGNNTYDVAPEVTFTLTINKAPLTVTANNDTRTYNGSGYTGGNGVAFSGFVNGDTSTDLSGSLFYTGSSQGAITIGNYDITPNGYTSSNYNITYQNGTLAITKATVTIVANSQSKVYGTSDPTLTYIASGFVGSDNSSILTGSLSRDAGENAGSYTINQNTLSVTDNNYTIAYTSNTLTITKAILQVVADVQTKVYGEVDPVFTYTPSGFVSGDNAGILTGALSRITGENVGTYTLTQGNLSAGNNYSISLTDNILTITQASLLITADEQTKVYGTADPTLTYVASGFKNGDNNNSVLSGSLNRELGENAGAYSINQNTLSAGANYIITYTGNVLTITKAPQFITWQQDLTVGCDGSAAPMQLTATTNSGLSVNYIVKNTNIATSTGDILTPIHEGSTIVTATQPGDANHFPATSIENTFTYQLFGRVRQHWNDVIFFDNTGGNYVSWQWYKNGSAVSGATEAFYNEPSTLNGSYYVFATDKNGNTVQSCALVLTGSSTVASGIKVYPNPSRPGETVTITCNYTDAALQGAKLTITNLVGNVAQQITSVKQENQVTMPLASGIYIITLILNDGQKATVNVIVN</sequence>
<dbReference type="RefSeq" id="WP_313992682.1">
    <property type="nucleotide sequence ID" value="NZ_JASJOT010000002.1"/>
</dbReference>
<dbReference type="EMBL" id="JASJOT010000002">
    <property type="protein sequence ID" value="MDJ1492119.1"/>
    <property type="molecule type" value="Genomic_DNA"/>
</dbReference>
<dbReference type="Gene3D" id="3.30.160.710">
    <property type="match status" value="3"/>
</dbReference>
<keyword evidence="4" id="KW-0964">Secreted</keyword>
<dbReference type="SUPFAM" id="SSF51126">
    <property type="entry name" value="Pectin lyase-like"/>
    <property type="match status" value="1"/>
</dbReference>
<reference evidence="9 10" key="1">
    <citation type="submission" date="2023-05" db="EMBL/GenBank/DDBJ databases">
        <authorList>
            <person name="Zhang X."/>
        </authorList>
    </citation>
    <scope>NUCLEOTIDE SEQUENCE [LARGE SCALE GENOMIC DNA]</scope>
    <source>
        <strain evidence="9 10">DM2B3-1</strain>
    </source>
</reference>
<dbReference type="SMART" id="SM00710">
    <property type="entry name" value="PbH1"/>
    <property type="match status" value="4"/>
</dbReference>
<protein>
    <submittedName>
        <fullName evidence="9">MBG domain-containing protein</fullName>
    </submittedName>
</protein>
<dbReference type="Pfam" id="PF18676">
    <property type="entry name" value="MBG_2"/>
    <property type="match status" value="4"/>
</dbReference>
<dbReference type="PANTHER" id="PTHR11319:SF35">
    <property type="entry name" value="OUTER MEMBRANE PROTEIN PMPC-RELATED"/>
    <property type="match status" value="1"/>
</dbReference>
<dbReference type="NCBIfam" id="TIGR04183">
    <property type="entry name" value="Por_Secre_tail"/>
    <property type="match status" value="1"/>
</dbReference>
<comment type="subcellular location">
    <subcellularLocation>
        <location evidence="1">Cell envelope</location>
    </subcellularLocation>
    <subcellularLocation>
        <location evidence="2">Cell outer membrane</location>
    </subcellularLocation>
    <subcellularLocation>
        <location evidence="3">Secreted</location>
    </subcellularLocation>
</comment>
<evidence type="ECO:0000313" key="10">
    <source>
        <dbReference type="Proteomes" id="UP001228581"/>
    </source>
</evidence>
<keyword evidence="7" id="KW-0998">Cell outer membrane</keyword>
<feature type="domain" description="MBG" evidence="8">
    <location>
        <begin position="695"/>
        <end position="768"/>
    </location>
</feature>
<evidence type="ECO:0000256" key="3">
    <source>
        <dbReference type="ARBA" id="ARBA00004613"/>
    </source>
</evidence>
<accession>A0ABT7CEH8</accession>
<evidence type="ECO:0000256" key="2">
    <source>
        <dbReference type="ARBA" id="ARBA00004442"/>
    </source>
</evidence>
<name>A0ABT7CEH8_9BACT</name>
<evidence type="ECO:0000256" key="4">
    <source>
        <dbReference type="ARBA" id="ARBA00022525"/>
    </source>
</evidence>
<evidence type="ECO:0000256" key="6">
    <source>
        <dbReference type="ARBA" id="ARBA00023136"/>
    </source>
</evidence>
<comment type="caution">
    <text evidence="9">The sequence shown here is derived from an EMBL/GenBank/DDBJ whole genome shotgun (WGS) entry which is preliminary data.</text>
</comment>
<evidence type="ECO:0000259" key="8">
    <source>
        <dbReference type="Pfam" id="PF18676"/>
    </source>
</evidence>
<dbReference type="NCBIfam" id="TIGR01376">
    <property type="entry name" value="POMP_repeat"/>
    <property type="match status" value="4"/>
</dbReference>
<dbReference type="PANTHER" id="PTHR11319">
    <property type="entry name" value="G PROTEIN-COUPLED RECEPTOR-RELATED"/>
    <property type="match status" value="1"/>
</dbReference>
<feature type="domain" description="MBG" evidence="8">
    <location>
        <begin position="852"/>
        <end position="925"/>
    </location>
</feature>
<feature type="domain" description="MBG" evidence="8">
    <location>
        <begin position="612"/>
        <end position="688"/>
    </location>
</feature>
<keyword evidence="10" id="KW-1185">Reference proteome</keyword>
<gene>
    <name evidence="9" type="ORF">QNI19_04195</name>
</gene>
<dbReference type="InterPro" id="IPR006626">
    <property type="entry name" value="PbH1"/>
</dbReference>
<evidence type="ECO:0000256" key="5">
    <source>
        <dbReference type="ARBA" id="ARBA00022729"/>
    </source>
</evidence>
<dbReference type="InterPro" id="IPR026444">
    <property type="entry name" value="Secre_tail"/>
</dbReference>
<dbReference type="InterPro" id="IPR003368">
    <property type="entry name" value="POMP_repeat"/>
</dbReference>
<keyword evidence="6" id="KW-0472">Membrane</keyword>